<gene>
    <name evidence="1" type="ORF">EGI11_03275</name>
</gene>
<dbReference type="RefSeq" id="WP_123265346.1">
    <property type="nucleotide sequence ID" value="NZ_RJUG01000002.1"/>
</dbReference>
<evidence type="ECO:0000313" key="2">
    <source>
        <dbReference type="Proteomes" id="UP000270224"/>
    </source>
</evidence>
<reference evidence="2" key="1">
    <citation type="submission" date="2018-11" db="EMBL/GenBank/DDBJ databases">
        <title>Proposal to divide the Flavobacteriaceae and reorganize its genera based on Amino Acid Identity values calculated from whole genome sequences.</title>
        <authorList>
            <person name="Nicholson A.C."/>
            <person name="Gulvik C.A."/>
            <person name="Whitney A.M."/>
            <person name="Humrighouse B.W."/>
            <person name="Bell M."/>
            <person name="Holmes B."/>
            <person name="Steigerwalt A."/>
            <person name="Villarma A."/>
            <person name="Sheth M."/>
            <person name="Batra D."/>
            <person name="Pryor J."/>
            <person name="Bernardet J.-F."/>
            <person name="Hugo C."/>
            <person name="Kampfer P."/>
            <person name="Newman J."/>
            <person name="Mcquiston J.R."/>
        </authorList>
    </citation>
    <scope>NUCLEOTIDE SEQUENCE [LARGE SCALE GENOMIC DNA]</scope>
    <source>
        <strain evidence="2">H3056</strain>
    </source>
</reference>
<dbReference type="Proteomes" id="UP000270224">
    <property type="component" value="Unassembled WGS sequence"/>
</dbReference>
<comment type="caution">
    <text evidence="1">The sequence shown here is derived from an EMBL/GenBank/DDBJ whole genome shotgun (WGS) entry which is preliminary data.</text>
</comment>
<evidence type="ECO:0000313" key="1">
    <source>
        <dbReference type="EMBL" id="ROI10099.1"/>
    </source>
</evidence>
<dbReference type="OrthoDB" id="1318179at2"/>
<dbReference type="EMBL" id="RJUG01000002">
    <property type="protein sequence ID" value="ROI10099.1"/>
    <property type="molecule type" value="Genomic_DNA"/>
</dbReference>
<dbReference type="AlphaFoldDB" id="A0A3N0X1B4"/>
<name>A0A3N0X1B4_9FLAO</name>
<proteinExistence type="predicted"/>
<protein>
    <recommendedName>
        <fullName evidence="3">DUF2586 family protein</fullName>
    </recommendedName>
</protein>
<sequence>MGLPKILFNIATTGLGLLSANIQKTPGLVITGVTVATKITLGQSVQVFSLQDAADKGITAAENPFAYKHVQAFYNYAGNGAELWLMLVSDATSMENMADKTMNYAKKLLGDANGRIRILGIVKESLGSEVIADGLDADVDKAAIKAQDLAEEAELNYFPIRVLISANSFNGTPAALKDYKTTAHNKVSLLISNTDGAKDASIGLALGRLASTPVQRNIGRVKDGPVEDTAAFFTNGATAQSLSSAWDSIHDKGFIILRNFAGRSGFYFSDDPTLTAVSDDFRSLANGFVMDKALMIAYSSLIENLGDEVLVTDEGTIHPAIIKSWQNEVETQLQGLMVANGELSNARVYINERQDVLTTGNMTVAIQLLPVGYAKYITVDIGFTTQIN</sequence>
<organism evidence="1 2">
    <name type="scientific">Kaistella daneshvariae</name>
    <dbReference type="NCBI Taxonomy" id="2487074"/>
    <lineage>
        <taxon>Bacteria</taxon>
        <taxon>Pseudomonadati</taxon>
        <taxon>Bacteroidota</taxon>
        <taxon>Flavobacteriia</taxon>
        <taxon>Flavobacteriales</taxon>
        <taxon>Weeksellaceae</taxon>
        <taxon>Chryseobacterium group</taxon>
        <taxon>Kaistella</taxon>
    </lineage>
</organism>
<evidence type="ECO:0008006" key="3">
    <source>
        <dbReference type="Google" id="ProtNLM"/>
    </source>
</evidence>
<accession>A0A3N0X1B4</accession>
<dbReference type="InterPro" id="IPR019694">
    <property type="entry name" value="Phage_HP1_Orf23"/>
</dbReference>
<reference evidence="2" key="2">
    <citation type="submission" date="2018-11" db="EMBL/GenBank/DDBJ databases">
        <title>Proposal to divide the Flavobacteriaceae and reorganize its genera based on Amino Acid Identity values calculated from whole genome sequences.</title>
        <authorList>
            <person name="Nicholson A.C."/>
            <person name="Gulvik C.A."/>
            <person name="Whitney A.M."/>
            <person name="Humrighouse B.W."/>
            <person name="Bell M."/>
            <person name="Holmens B."/>
            <person name="Steigerwalt A."/>
            <person name="Villarma A."/>
            <person name="Sheth M."/>
            <person name="Batra D."/>
            <person name="Pryor J."/>
            <person name="Bernardet J.-F."/>
            <person name="Hugo C."/>
            <person name="Kampfer P."/>
            <person name="Newman J."/>
            <person name="Mcquiston J.R."/>
        </authorList>
    </citation>
    <scope>NUCLEOTIDE SEQUENCE [LARGE SCALE GENOMIC DNA]</scope>
    <source>
        <strain evidence="2">H3056</strain>
    </source>
</reference>
<dbReference type="Pfam" id="PF10758">
    <property type="entry name" value="DUF2586"/>
    <property type="match status" value="1"/>
</dbReference>